<gene>
    <name evidence="1" type="ORF">AVDCRST_MAG36-1840</name>
</gene>
<protein>
    <recommendedName>
        <fullName evidence="2">Glycosyl transferase family 2</fullName>
    </recommendedName>
</protein>
<dbReference type="Pfam" id="PF13704">
    <property type="entry name" value="Glyco_tranf_2_4"/>
    <property type="match status" value="1"/>
</dbReference>
<reference evidence="1" key="1">
    <citation type="submission" date="2020-02" db="EMBL/GenBank/DDBJ databases">
        <authorList>
            <person name="Meier V. D."/>
        </authorList>
    </citation>
    <scope>NUCLEOTIDE SEQUENCE</scope>
    <source>
        <strain evidence="1">AVDCRST_MAG36</strain>
    </source>
</reference>
<accession>A0A6J4M5M9</accession>
<evidence type="ECO:0008006" key="2">
    <source>
        <dbReference type="Google" id="ProtNLM"/>
    </source>
</evidence>
<sequence>MLFTVSTVKDSRANVERFVERNLAAGADHLLVFLDGPDPEVEELLAAHDHVTHVVTDDTYWRGRRWKDLNVRQLVNANLANAALAPFGWAQWLFHIDADEALELDRGRLLREVPAEVPCVLLDPLEAVSRWQWDGEVDAFKRLLTDAELELLTALGTIDRPDNLAYFRGHVRGKVGLRPGLEWRLFLHRVKTSGYDDVDGFTADWLRLRHYESVDGEEFVRKWLAHVSAGPMTLRPQRDRLRVALEQLVVSDLSDEVQARYFRRLYARYVEDDAATLSELGLLVRPQEGRHRPARLPDDARADLGRLLGLLAAEDKRHAHPKWPELTPLRAVRALLPQLEGPLADQVRAEVDRARSVVTADGGAPSGGGLLS</sequence>
<organism evidence="1">
    <name type="scientific">uncultured Nocardioidaceae bacterium</name>
    <dbReference type="NCBI Taxonomy" id="253824"/>
    <lineage>
        <taxon>Bacteria</taxon>
        <taxon>Bacillati</taxon>
        <taxon>Actinomycetota</taxon>
        <taxon>Actinomycetes</taxon>
        <taxon>Propionibacteriales</taxon>
        <taxon>Nocardioidaceae</taxon>
        <taxon>environmental samples</taxon>
    </lineage>
</organism>
<proteinExistence type="predicted"/>
<name>A0A6J4M5M9_9ACTN</name>
<dbReference type="AlphaFoldDB" id="A0A6J4M5M9"/>
<evidence type="ECO:0000313" key="1">
    <source>
        <dbReference type="EMBL" id="CAA9349142.1"/>
    </source>
</evidence>
<dbReference type="EMBL" id="CADCUH010000126">
    <property type="protein sequence ID" value="CAA9349142.1"/>
    <property type="molecule type" value="Genomic_DNA"/>
</dbReference>